<comment type="caution">
    <text evidence="1">The sequence shown here is derived from an EMBL/GenBank/DDBJ whole genome shotgun (WGS) entry which is preliminary data.</text>
</comment>
<proteinExistence type="predicted"/>
<sequence length="86" mass="9609">RMQGPIGMSEEKDEAQMAREQAMFDAGHHHGGAEEVEGIIPQMEAQPGMPVRQAVLRRKERVREIMHTLPHAAQAAIRDSLDRNGN</sequence>
<organism evidence="1 2">
    <name type="scientific">Nocardia tenerifensis</name>
    <dbReference type="NCBI Taxonomy" id="228006"/>
    <lineage>
        <taxon>Bacteria</taxon>
        <taxon>Bacillati</taxon>
        <taxon>Actinomycetota</taxon>
        <taxon>Actinomycetes</taxon>
        <taxon>Mycobacteriales</taxon>
        <taxon>Nocardiaceae</taxon>
        <taxon>Nocardia</taxon>
    </lineage>
</organism>
<evidence type="ECO:0000313" key="1">
    <source>
        <dbReference type="EMBL" id="PXX54707.1"/>
    </source>
</evidence>
<dbReference type="AlphaFoldDB" id="A0A318JTI9"/>
<dbReference type="Proteomes" id="UP000247569">
    <property type="component" value="Unassembled WGS sequence"/>
</dbReference>
<reference evidence="1 2" key="1">
    <citation type="submission" date="2018-05" db="EMBL/GenBank/DDBJ databases">
        <title>Genomic Encyclopedia of Type Strains, Phase IV (KMG-IV): sequencing the most valuable type-strain genomes for metagenomic binning, comparative biology and taxonomic classification.</title>
        <authorList>
            <person name="Goeker M."/>
        </authorList>
    </citation>
    <scope>NUCLEOTIDE SEQUENCE [LARGE SCALE GENOMIC DNA]</scope>
    <source>
        <strain evidence="1 2">DSM 44704</strain>
    </source>
</reference>
<accession>A0A318JTI9</accession>
<keyword evidence="2" id="KW-1185">Reference proteome</keyword>
<protein>
    <recommendedName>
        <fullName evidence="3">ABC transporter ATP-binding protein</fullName>
    </recommendedName>
</protein>
<evidence type="ECO:0008006" key="3">
    <source>
        <dbReference type="Google" id="ProtNLM"/>
    </source>
</evidence>
<name>A0A318JTI9_9NOCA</name>
<feature type="non-terminal residue" evidence="1">
    <location>
        <position position="1"/>
    </location>
</feature>
<gene>
    <name evidence="1" type="ORF">DFR70_1231</name>
</gene>
<dbReference type="EMBL" id="QJKF01000023">
    <property type="protein sequence ID" value="PXX54707.1"/>
    <property type="molecule type" value="Genomic_DNA"/>
</dbReference>
<evidence type="ECO:0000313" key="2">
    <source>
        <dbReference type="Proteomes" id="UP000247569"/>
    </source>
</evidence>